<name>A0AAW2QRS9_9LAMI</name>
<evidence type="ECO:0000313" key="5">
    <source>
        <dbReference type="EMBL" id="KAL0370285.1"/>
    </source>
</evidence>
<accession>A0AAW2QRS9</accession>
<dbReference type="EMBL" id="JACGWK010000002">
    <property type="protein sequence ID" value="KAL0370285.1"/>
    <property type="molecule type" value="Genomic_DNA"/>
</dbReference>
<proteinExistence type="inferred from homology"/>
<dbReference type="GO" id="GO:0004869">
    <property type="term" value="F:cysteine-type endopeptidase inhibitor activity"/>
    <property type="evidence" value="ECO:0007669"/>
    <property type="project" value="UniProtKB-KW"/>
</dbReference>
<dbReference type="PANTHER" id="PTHR11413:SF103">
    <property type="entry name" value="CYSTEINE PROTEINASE INHIBITOR 12"/>
    <property type="match status" value="1"/>
</dbReference>
<evidence type="ECO:0000256" key="3">
    <source>
        <dbReference type="RuleBase" id="RU362130"/>
    </source>
</evidence>
<dbReference type="SMART" id="SM00043">
    <property type="entry name" value="CY"/>
    <property type="match status" value="1"/>
</dbReference>
<reference evidence="5" key="2">
    <citation type="journal article" date="2024" name="Plant">
        <title>Genomic evolution and insights into agronomic trait innovations of Sesamum species.</title>
        <authorList>
            <person name="Miao H."/>
            <person name="Wang L."/>
            <person name="Qu L."/>
            <person name="Liu H."/>
            <person name="Sun Y."/>
            <person name="Le M."/>
            <person name="Wang Q."/>
            <person name="Wei S."/>
            <person name="Zheng Y."/>
            <person name="Lin W."/>
            <person name="Duan Y."/>
            <person name="Cao H."/>
            <person name="Xiong S."/>
            <person name="Wang X."/>
            <person name="Wei L."/>
            <person name="Li C."/>
            <person name="Ma Q."/>
            <person name="Ju M."/>
            <person name="Zhao R."/>
            <person name="Li G."/>
            <person name="Mu C."/>
            <person name="Tian Q."/>
            <person name="Mei H."/>
            <person name="Zhang T."/>
            <person name="Gao T."/>
            <person name="Zhang H."/>
        </authorList>
    </citation>
    <scope>NUCLEOTIDE SEQUENCE</scope>
    <source>
        <strain evidence="5">G01</strain>
    </source>
</reference>
<comment type="caution">
    <text evidence="5">The sequence shown here is derived from an EMBL/GenBank/DDBJ whole genome shotgun (WGS) entry which is preliminary data.</text>
</comment>
<dbReference type="InterPro" id="IPR046350">
    <property type="entry name" value="Cystatin_sf"/>
</dbReference>
<evidence type="ECO:0000259" key="4">
    <source>
        <dbReference type="SMART" id="SM00043"/>
    </source>
</evidence>
<dbReference type="CDD" id="cd00042">
    <property type="entry name" value="CY"/>
    <property type="match status" value="1"/>
</dbReference>
<dbReference type="AlphaFoldDB" id="A0AAW2QRS9"/>
<reference evidence="5" key="1">
    <citation type="submission" date="2020-06" db="EMBL/GenBank/DDBJ databases">
        <authorList>
            <person name="Li T."/>
            <person name="Hu X."/>
            <person name="Zhang T."/>
            <person name="Song X."/>
            <person name="Zhang H."/>
            <person name="Dai N."/>
            <person name="Sheng W."/>
            <person name="Hou X."/>
            <person name="Wei L."/>
        </authorList>
    </citation>
    <scope>NUCLEOTIDE SEQUENCE</scope>
    <source>
        <strain evidence="5">G01</strain>
        <tissue evidence="5">Leaf</tissue>
    </source>
</reference>
<dbReference type="Gene3D" id="3.10.450.10">
    <property type="match status" value="1"/>
</dbReference>
<protein>
    <recommendedName>
        <fullName evidence="3">Cysteine proteinase inhibitor</fullName>
    </recommendedName>
</protein>
<dbReference type="Pfam" id="PF16845">
    <property type="entry name" value="SQAPI"/>
    <property type="match status" value="1"/>
</dbReference>
<dbReference type="InterPro" id="IPR027214">
    <property type="entry name" value="Cystatin"/>
</dbReference>
<dbReference type="SUPFAM" id="SSF54403">
    <property type="entry name" value="Cystatin/monellin"/>
    <property type="match status" value="1"/>
</dbReference>
<sequence length="116" mass="13209">MCISKIGGAPYPVEVTPEINDLGRFAVDEYNKKENTLLEFKEVYSAEKQLVNGFNYFLTLEAANEGKNNLYEATVFVTWEDNAKQLTAFKIVKARPGDIYPVEIDLGRFVVEEHNK</sequence>
<gene>
    <name evidence="5" type="ORF">Sangu_0346600</name>
</gene>
<keyword evidence="1 3" id="KW-0646">Protease inhibitor</keyword>
<evidence type="ECO:0000256" key="1">
    <source>
        <dbReference type="ARBA" id="ARBA00022690"/>
    </source>
</evidence>
<organism evidence="5">
    <name type="scientific">Sesamum angustifolium</name>
    <dbReference type="NCBI Taxonomy" id="2727405"/>
    <lineage>
        <taxon>Eukaryota</taxon>
        <taxon>Viridiplantae</taxon>
        <taxon>Streptophyta</taxon>
        <taxon>Embryophyta</taxon>
        <taxon>Tracheophyta</taxon>
        <taxon>Spermatophyta</taxon>
        <taxon>Magnoliopsida</taxon>
        <taxon>eudicotyledons</taxon>
        <taxon>Gunneridae</taxon>
        <taxon>Pentapetalae</taxon>
        <taxon>asterids</taxon>
        <taxon>lamiids</taxon>
        <taxon>Lamiales</taxon>
        <taxon>Pedaliaceae</taxon>
        <taxon>Sesamum</taxon>
    </lineage>
</organism>
<dbReference type="InterPro" id="IPR000010">
    <property type="entry name" value="Cystatin_dom"/>
</dbReference>
<comment type="similarity">
    <text evidence="3">Belongs to the cystatin family. Phytocystatin subfamily.</text>
</comment>
<keyword evidence="2 3" id="KW-0789">Thiol protease inhibitor</keyword>
<dbReference type="PANTHER" id="PTHR11413">
    <property type="entry name" value="CYSTATIN FAMILY MEMBER"/>
    <property type="match status" value="1"/>
</dbReference>
<evidence type="ECO:0000256" key="2">
    <source>
        <dbReference type="ARBA" id="ARBA00022704"/>
    </source>
</evidence>
<feature type="domain" description="Cystatin" evidence="4">
    <location>
        <begin position="5"/>
        <end position="92"/>
    </location>
</feature>